<evidence type="ECO:0000313" key="1">
    <source>
        <dbReference type="EMBL" id="GBO99672.1"/>
    </source>
</evidence>
<protein>
    <submittedName>
        <fullName evidence="1">Uncharacterized protein</fullName>
    </submittedName>
</protein>
<comment type="caution">
    <text evidence="1">The sequence shown here is derived from an EMBL/GenBank/DDBJ whole genome shotgun (WGS) entry which is preliminary data.</text>
</comment>
<gene>
    <name evidence="1" type="ORF">EVAR_779_1</name>
</gene>
<organism evidence="1 2">
    <name type="scientific">Eumeta variegata</name>
    <name type="common">Bagworm moth</name>
    <name type="synonym">Eumeta japonica</name>
    <dbReference type="NCBI Taxonomy" id="151549"/>
    <lineage>
        <taxon>Eukaryota</taxon>
        <taxon>Metazoa</taxon>
        <taxon>Ecdysozoa</taxon>
        <taxon>Arthropoda</taxon>
        <taxon>Hexapoda</taxon>
        <taxon>Insecta</taxon>
        <taxon>Pterygota</taxon>
        <taxon>Neoptera</taxon>
        <taxon>Endopterygota</taxon>
        <taxon>Lepidoptera</taxon>
        <taxon>Glossata</taxon>
        <taxon>Ditrysia</taxon>
        <taxon>Tineoidea</taxon>
        <taxon>Psychidae</taxon>
        <taxon>Oiketicinae</taxon>
        <taxon>Eumeta</taxon>
    </lineage>
</organism>
<evidence type="ECO:0000313" key="2">
    <source>
        <dbReference type="Proteomes" id="UP000299102"/>
    </source>
</evidence>
<reference evidence="1 2" key="1">
    <citation type="journal article" date="2019" name="Commun. Biol.">
        <title>The bagworm genome reveals a unique fibroin gene that provides high tensile strength.</title>
        <authorList>
            <person name="Kono N."/>
            <person name="Nakamura H."/>
            <person name="Ohtoshi R."/>
            <person name="Tomita M."/>
            <person name="Numata K."/>
            <person name="Arakawa K."/>
        </authorList>
    </citation>
    <scope>NUCLEOTIDE SEQUENCE [LARGE SCALE GENOMIC DNA]</scope>
</reference>
<dbReference type="AlphaFoldDB" id="A0A4C1SBX8"/>
<sequence length="85" mass="9715">MRSARVLKRGQRDFRTGDEVDELLTMRRQRDAGAPRQHYAFATRLLLLLAPKDESTVKVGIKRGERRRPLGRGAFQCEVKPGRAP</sequence>
<proteinExistence type="predicted"/>
<keyword evidence="2" id="KW-1185">Reference proteome</keyword>
<dbReference type="Proteomes" id="UP000299102">
    <property type="component" value="Unassembled WGS sequence"/>
</dbReference>
<dbReference type="EMBL" id="BGZK01000003">
    <property type="protein sequence ID" value="GBO99672.1"/>
    <property type="molecule type" value="Genomic_DNA"/>
</dbReference>
<name>A0A4C1SBX8_EUMVA</name>
<accession>A0A4C1SBX8</accession>